<evidence type="ECO:0000256" key="6">
    <source>
        <dbReference type="ARBA" id="ARBA00022824"/>
    </source>
</evidence>
<protein>
    <recommendedName>
        <fullName evidence="15">Transmembrane protein 214</fullName>
    </recommendedName>
</protein>
<dbReference type="PANTHER" id="PTHR13448">
    <property type="entry name" value="TRANSMEMBRANE PROTEIN 214"/>
    <property type="match status" value="1"/>
</dbReference>
<evidence type="ECO:0000256" key="5">
    <source>
        <dbReference type="ARBA" id="ARBA00022703"/>
    </source>
</evidence>
<evidence type="ECO:0000256" key="10">
    <source>
        <dbReference type="ARBA" id="ARBA00024938"/>
    </source>
</evidence>
<feature type="region of interest" description="Disordered" evidence="11">
    <location>
        <begin position="1"/>
        <end position="58"/>
    </location>
</feature>
<dbReference type="InterPro" id="IPR019308">
    <property type="entry name" value="TMEM214"/>
</dbReference>
<name>A0AAV3AK89_PYXAD</name>
<dbReference type="EMBL" id="DYDO01000004">
    <property type="protein sequence ID" value="DBA25623.1"/>
    <property type="molecule type" value="Genomic_DNA"/>
</dbReference>
<comment type="subcellular location">
    <subcellularLocation>
        <location evidence="1">Endoplasmic reticulum membrane</location>
        <topology evidence="1">Multi-pass membrane protein</topology>
    </subcellularLocation>
</comment>
<dbReference type="PANTHER" id="PTHR13448:SF0">
    <property type="entry name" value="TRANSMEMBRANE PROTEIN 214"/>
    <property type="match status" value="1"/>
</dbReference>
<dbReference type="GO" id="GO:0006915">
    <property type="term" value="P:apoptotic process"/>
    <property type="evidence" value="ECO:0007669"/>
    <property type="project" value="UniProtKB-KW"/>
</dbReference>
<feature type="transmembrane region" description="Helical" evidence="12">
    <location>
        <begin position="433"/>
        <end position="450"/>
    </location>
</feature>
<evidence type="ECO:0000313" key="13">
    <source>
        <dbReference type="EMBL" id="DBA25623.1"/>
    </source>
</evidence>
<evidence type="ECO:0000256" key="1">
    <source>
        <dbReference type="ARBA" id="ARBA00004477"/>
    </source>
</evidence>
<comment type="function">
    <text evidence="10">Critical mediator, in cooperation with CASP4, of endoplasmic reticulum-stress induced apoptosis. Required or the activation of CASP4 following endoplasmic reticulum stress.</text>
</comment>
<evidence type="ECO:0000256" key="9">
    <source>
        <dbReference type="ARBA" id="ARBA00023180"/>
    </source>
</evidence>
<dbReference type="Pfam" id="PF10151">
    <property type="entry name" value="TMEM214"/>
    <property type="match status" value="2"/>
</dbReference>
<keyword evidence="5" id="KW-0053">Apoptosis</keyword>
<dbReference type="AlphaFoldDB" id="A0AAV3AK89"/>
<keyword evidence="8 12" id="KW-0472">Membrane</keyword>
<evidence type="ECO:0000256" key="7">
    <source>
        <dbReference type="ARBA" id="ARBA00022989"/>
    </source>
</evidence>
<keyword evidence="7 12" id="KW-1133">Transmembrane helix</keyword>
<dbReference type="GO" id="GO:0005794">
    <property type="term" value="C:Golgi apparatus"/>
    <property type="evidence" value="ECO:0007669"/>
    <property type="project" value="TreeGrafter"/>
</dbReference>
<feature type="compositionally biased region" description="Polar residues" evidence="11">
    <location>
        <begin position="49"/>
        <end position="58"/>
    </location>
</feature>
<reference evidence="13" key="1">
    <citation type="thesis" date="2020" institute="ProQuest LLC" country="789 East Eisenhower Parkway, Ann Arbor, MI, USA">
        <title>Comparative Genomics and Chromosome Evolution.</title>
        <authorList>
            <person name="Mudd A.B."/>
        </authorList>
    </citation>
    <scope>NUCLEOTIDE SEQUENCE</scope>
    <source>
        <strain evidence="13">1538</strain>
        <tissue evidence="13">Blood</tissue>
    </source>
</reference>
<evidence type="ECO:0000256" key="3">
    <source>
        <dbReference type="ARBA" id="ARBA00011720"/>
    </source>
</evidence>
<accession>A0AAV3AK89</accession>
<proteinExistence type="inferred from homology"/>
<comment type="subunit">
    <text evidence="3">Constitutively interacts with CASP4; required for the localization of procaspase 4 to the ER.</text>
</comment>
<evidence type="ECO:0000256" key="12">
    <source>
        <dbReference type="SAM" id="Phobius"/>
    </source>
</evidence>
<evidence type="ECO:0000256" key="2">
    <source>
        <dbReference type="ARBA" id="ARBA00007984"/>
    </source>
</evidence>
<dbReference type="GO" id="GO:0005789">
    <property type="term" value="C:endoplasmic reticulum membrane"/>
    <property type="evidence" value="ECO:0007669"/>
    <property type="project" value="UniProtKB-SubCell"/>
</dbReference>
<organism evidence="13 14">
    <name type="scientific">Pyxicephalus adspersus</name>
    <name type="common">African bullfrog</name>
    <dbReference type="NCBI Taxonomy" id="30357"/>
    <lineage>
        <taxon>Eukaryota</taxon>
        <taxon>Metazoa</taxon>
        <taxon>Chordata</taxon>
        <taxon>Craniata</taxon>
        <taxon>Vertebrata</taxon>
        <taxon>Euteleostomi</taxon>
        <taxon>Amphibia</taxon>
        <taxon>Batrachia</taxon>
        <taxon>Anura</taxon>
        <taxon>Neobatrachia</taxon>
        <taxon>Ranoidea</taxon>
        <taxon>Pyxicephalidae</taxon>
        <taxon>Pyxicephalinae</taxon>
        <taxon>Pyxicephalus</taxon>
    </lineage>
</organism>
<comment type="caution">
    <text evidence="13">The sequence shown here is derived from an EMBL/GenBank/DDBJ whole genome shotgun (WGS) entry which is preliminary data.</text>
</comment>
<keyword evidence="14" id="KW-1185">Reference proteome</keyword>
<comment type="similarity">
    <text evidence="2">Belongs to the TMEM214 family.</text>
</comment>
<keyword evidence="6" id="KW-0256">Endoplasmic reticulum</keyword>
<feature type="compositionally biased region" description="Low complexity" evidence="11">
    <location>
        <begin position="79"/>
        <end position="110"/>
    </location>
</feature>
<evidence type="ECO:0008006" key="15">
    <source>
        <dbReference type="Google" id="ProtNLM"/>
    </source>
</evidence>
<evidence type="ECO:0000256" key="8">
    <source>
        <dbReference type="ARBA" id="ARBA00023136"/>
    </source>
</evidence>
<evidence type="ECO:0000256" key="11">
    <source>
        <dbReference type="SAM" id="MobiDB-lite"/>
    </source>
</evidence>
<gene>
    <name evidence="13" type="ORF">GDO54_009991</name>
</gene>
<evidence type="ECO:0000256" key="4">
    <source>
        <dbReference type="ARBA" id="ARBA00022692"/>
    </source>
</evidence>
<feature type="region of interest" description="Disordered" evidence="11">
    <location>
        <begin position="75"/>
        <end position="118"/>
    </location>
</feature>
<evidence type="ECO:0000313" key="14">
    <source>
        <dbReference type="Proteomes" id="UP001181693"/>
    </source>
</evidence>
<dbReference type="Proteomes" id="UP001181693">
    <property type="component" value="Unassembled WGS sequence"/>
</dbReference>
<keyword evidence="9" id="KW-0325">Glycoprotein</keyword>
<keyword evidence="4 12" id="KW-0812">Transmembrane</keyword>
<sequence length="640" mass="72012">MASGEGKLKVVGKTKKNGDKRRALGESNVTPNLSAITAGGKTGPDPTAMYTSNPSMSVPINSTVYELGFEKIMKKQNKEQVPPSSSSSEPQPNKKQQNSGKGSKRNSGGSAAPGQGKFPTLEEAIRALDLAGLQREMEKSQSVFPENPHIWVMDLASYLNFKLQTVKNEPLPLQQSHDYPYCLVNKELKSIIRSVLSKASSVLDLLVDNCIRLMLEELEKPTADCVHGYRICIQAVLLDKPRTAFNDTFLFCLCRMHSNLTKGFGMIGPKDFFPLLDFAFMPNNSLTSSQQEQLRDLYPRLKVLAFGATPEKTLHTYFPSFLSRATPNCPPSMKKELLNSLYECLNVDPLSFSVWRQLYTKHLPQSSLLLQHLVSSWETTSKPVRKAVRETVQSFCVTNEEFSAKSSHSKDIEVCQSVCQALLQKMKGRGFPWFRLCLIVLVFLSGFLIHDVRTSGSIQASSSVRILQQMGVLSVSQQAWSKVSHYALQGQSWLERNVPVYYAQAVEVLGPGLEVLWEKSRDGTIYIAQILSTYLVYLRDNFPGFIQWVRAQIPDSVYQFLDYLQELLLLVYHNYIVPATMYCMAALQRAWQQYIDSCNGEVTWHCTRDHLSSITQSSWTFVQNTTLAIKDWAVAMMSSH</sequence>